<dbReference type="PROSITE" id="PS00463">
    <property type="entry name" value="ZN2_CY6_FUNGAL_1"/>
    <property type="match status" value="1"/>
</dbReference>
<dbReference type="CDD" id="cd00067">
    <property type="entry name" value="GAL4"/>
    <property type="match status" value="1"/>
</dbReference>
<dbReference type="Gene3D" id="4.10.240.10">
    <property type="entry name" value="Zn(2)-C6 fungal-type DNA-binding domain"/>
    <property type="match status" value="1"/>
</dbReference>
<dbReference type="InterPro" id="IPR053175">
    <property type="entry name" value="DHMBA_Reg_Transcription_Factor"/>
</dbReference>
<keyword evidence="4" id="KW-1185">Reference proteome</keyword>
<dbReference type="EMBL" id="SRPW01000239">
    <property type="protein sequence ID" value="KAG6016550.1"/>
    <property type="molecule type" value="Genomic_DNA"/>
</dbReference>
<evidence type="ECO:0000313" key="4">
    <source>
        <dbReference type="Proteomes" id="UP000748025"/>
    </source>
</evidence>
<dbReference type="Proteomes" id="UP000748025">
    <property type="component" value="Unassembled WGS sequence"/>
</dbReference>
<evidence type="ECO:0000259" key="2">
    <source>
        <dbReference type="PROSITE" id="PS50048"/>
    </source>
</evidence>
<sequence length="494" mass="54874">MVNHGRPSTACLACRQRRLKCDRLPMGCSQCRRKAIQCAGYRDPFALRVKDETARISCKFDNKTVVSKSLLPLPASASSSVAKLSAAEMDTSNQAPPAPAPSPYRRVNELCGSFDLGIMPPPPRDNSAYLPAIFLDSPSTGDACSIAIEATALAAYSRRVRSCGHLKESRKKAETAVVDRTLACVLVLGLFEAIVFEGGTSPTSWTAHTNGSMQLLLLRGPQQFTSRLSRTISSHASNNIKTSCIQRCIPVPDDFIVLDKKLLSLQNAGEPSAMVSPIMHQIASLKARHLADSDCNFVHDALLLDRQILFLAETAPDWMIYEIRPNSESPCWAYKRVCHRYTSVPAARIWNILRLFHLFLVNFVNEVISPEDRDAEWDLSELRIPDPSKSLSQYVLELRDYATRTMDVITTDLLATIPVFMEGGQNERRFAPAARSLAWPLAIIELSDLSSKAAQDFASRQLDRLAGDLNMPTVVHPSRLQEAFDDWLHLFYVV</sequence>
<reference evidence="3" key="1">
    <citation type="journal article" date="2020" name="bioRxiv">
        <title>Whole genome comparisons of ergot fungi reveals the divergence and evolution of species within the genus Claviceps are the result of varying mechanisms driving genome evolution and host range expansion.</title>
        <authorList>
            <person name="Wyka S.A."/>
            <person name="Mondo S.J."/>
            <person name="Liu M."/>
            <person name="Dettman J."/>
            <person name="Nalam V."/>
            <person name="Broders K.D."/>
        </authorList>
    </citation>
    <scope>NUCLEOTIDE SEQUENCE</scope>
    <source>
        <strain evidence="3">CCC 602</strain>
    </source>
</reference>
<dbReference type="SMART" id="SM00066">
    <property type="entry name" value="GAL4"/>
    <property type="match status" value="1"/>
</dbReference>
<comment type="caution">
    <text evidence="3">The sequence shown here is derived from an EMBL/GenBank/DDBJ whole genome shotgun (WGS) entry which is preliminary data.</text>
</comment>
<evidence type="ECO:0000256" key="1">
    <source>
        <dbReference type="ARBA" id="ARBA00023242"/>
    </source>
</evidence>
<dbReference type="InterPro" id="IPR036864">
    <property type="entry name" value="Zn2-C6_fun-type_DNA-bd_sf"/>
</dbReference>
<name>A0A9P7NFF6_9HYPO</name>
<accession>A0A9P7NFF6</accession>
<dbReference type="InterPro" id="IPR001138">
    <property type="entry name" value="Zn2Cys6_DnaBD"/>
</dbReference>
<organism evidence="3 4">
    <name type="scientific">Claviceps pusilla</name>
    <dbReference type="NCBI Taxonomy" id="123648"/>
    <lineage>
        <taxon>Eukaryota</taxon>
        <taxon>Fungi</taxon>
        <taxon>Dikarya</taxon>
        <taxon>Ascomycota</taxon>
        <taxon>Pezizomycotina</taxon>
        <taxon>Sordariomycetes</taxon>
        <taxon>Hypocreomycetidae</taxon>
        <taxon>Hypocreales</taxon>
        <taxon>Clavicipitaceae</taxon>
        <taxon>Claviceps</taxon>
    </lineage>
</organism>
<dbReference type="Pfam" id="PF00172">
    <property type="entry name" value="Zn_clus"/>
    <property type="match status" value="1"/>
</dbReference>
<gene>
    <name evidence="3" type="ORF">E4U43_003545</name>
</gene>
<dbReference type="SUPFAM" id="SSF57701">
    <property type="entry name" value="Zn2/Cys6 DNA-binding domain"/>
    <property type="match status" value="1"/>
</dbReference>
<protein>
    <recommendedName>
        <fullName evidence="2">Zn(2)-C6 fungal-type domain-containing protein</fullName>
    </recommendedName>
</protein>
<dbReference type="PANTHER" id="PTHR38791:SF1">
    <property type="entry name" value="TRANSCRIPTION FACTOR, PUTATIVE-RELATED"/>
    <property type="match status" value="1"/>
</dbReference>
<dbReference type="PANTHER" id="PTHR38791">
    <property type="entry name" value="ZN(II)2CYS6 TRANSCRIPTION FACTOR (EUROFUNG)-RELATED-RELATED"/>
    <property type="match status" value="1"/>
</dbReference>
<evidence type="ECO:0000313" key="3">
    <source>
        <dbReference type="EMBL" id="KAG6016550.1"/>
    </source>
</evidence>
<dbReference type="GO" id="GO:0000981">
    <property type="term" value="F:DNA-binding transcription factor activity, RNA polymerase II-specific"/>
    <property type="evidence" value="ECO:0007669"/>
    <property type="project" value="InterPro"/>
</dbReference>
<dbReference type="OrthoDB" id="2991872at2759"/>
<keyword evidence="1" id="KW-0539">Nucleus</keyword>
<feature type="domain" description="Zn(2)-C6 fungal-type" evidence="2">
    <location>
        <begin position="10"/>
        <end position="38"/>
    </location>
</feature>
<dbReference type="AlphaFoldDB" id="A0A9P7NFF6"/>
<proteinExistence type="predicted"/>
<dbReference type="PROSITE" id="PS50048">
    <property type="entry name" value="ZN2_CY6_FUNGAL_2"/>
    <property type="match status" value="1"/>
</dbReference>
<dbReference type="GO" id="GO:0008270">
    <property type="term" value="F:zinc ion binding"/>
    <property type="evidence" value="ECO:0007669"/>
    <property type="project" value="InterPro"/>
</dbReference>